<keyword evidence="5 7" id="KW-1133">Transmembrane helix</keyword>
<feature type="transmembrane region" description="Helical" evidence="7">
    <location>
        <begin position="80"/>
        <end position="99"/>
    </location>
</feature>
<organism evidence="8 9">
    <name type="scientific">Bordetella genomosp. 7</name>
    <dbReference type="NCBI Taxonomy" id="1416805"/>
    <lineage>
        <taxon>Bacteria</taxon>
        <taxon>Pseudomonadati</taxon>
        <taxon>Pseudomonadota</taxon>
        <taxon>Betaproteobacteria</taxon>
        <taxon>Burkholderiales</taxon>
        <taxon>Alcaligenaceae</taxon>
        <taxon>Bordetella</taxon>
    </lineage>
</organism>
<keyword evidence="6 7" id="KW-0472">Membrane</keyword>
<dbReference type="Pfam" id="PF07681">
    <property type="entry name" value="DoxX"/>
    <property type="match status" value="1"/>
</dbReference>
<comment type="caution">
    <text evidence="8">The sequence shown here is derived from an EMBL/GenBank/DDBJ whole genome shotgun (WGS) entry which is preliminary data.</text>
</comment>
<dbReference type="RefSeq" id="WP_094795855.1">
    <property type="nucleotide sequence ID" value="NZ_NEVK01000001.1"/>
</dbReference>
<feature type="transmembrane region" description="Helical" evidence="7">
    <location>
        <begin position="111"/>
        <end position="129"/>
    </location>
</feature>
<evidence type="ECO:0008006" key="10">
    <source>
        <dbReference type="Google" id="ProtNLM"/>
    </source>
</evidence>
<dbReference type="Proteomes" id="UP000216947">
    <property type="component" value="Unassembled WGS sequence"/>
</dbReference>
<keyword evidence="4 7" id="KW-0812">Transmembrane</keyword>
<proteinExistence type="inferred from homology"/>
<evidence type="ECO:0000256" key="1">
    <source>
        <dbReference type="ARBA" id="ARBA00004651"/>
    </source>
</evidence>
<evidence type="ECO:0000313" key="8">
    <source>
        <dbReference type="EMBL" id="OZI27502.1"/>
    </source>
</evidence>
<accession>A0A261RS47</accession>
<evidence type="ECO:0000256" key="5">
    <source>
        <dbReference type="ARBA" id="ARBA00022989"/>
    </source>
</evidence>
<dbReference type="EMBL" id="NEVK01000001">
    <property type="protein sequence ID" value="OZI27502.1"/>
    <property type="molecule type" value="Genomic_DNA"/>
</dbReference>
<feature type="transmembrane region" description="Helical" evidence="7">
    <location>
        <begin position="12"/>
        <end position="33"/>
    </location>
</feature>
<evidence type="ECO:0000256" key="4">
    <source>
        <dbReference type="ARBA" id="ARBA00022692"/>
    </source>
</evidence>
<evidence type="ECO:0000256" key="7">
    <source>
        <dbReference type="SAM" id="Phobius"/>
    </source>
</evidence>
<comment type="subcellular location">
    <subcellularLocation>
        <location evidence="1">Cell membrane</location>
        <topology evidence="1">Multi-pass membrane protein</topology>
    </subcellularLocation>
</comment>
<evidence type="ECO:0000256" key="2">
    <source>
        <dbReference type="ARBA" id="ARBA00006679"/>
    </source>
</evidence>
<name>A0A261RS47_9BORD</name>
<comment type="similarity">
    <text evidence="2">Belongs to the DoxX family.</text>
</comment>
<sequence>MSKGRFDLTNGWNLLRIAAGAFFFPHVAGKFVGFTTINPMVLGFFETAGFSPAAAFVWLAAVLEAVVGVALVLGIFTRYAVLAGAFILLTAAYALHSVTGFKGWVWNSGGYEYPVFWAIACLAVALEAFRQRRGSLRAVEPQAAA</sequence>
<reference evidence="9" key="1">
    <citation type="submission" date="2017-05" db="EMBL/GenBank/DDBJ databases">
        <title>Complete and WGS of Bordetella genogroups.</title>
        <authorList>
            <person name="Spilker T."/>
            <person name="Lipuma J."/>
        </authorList>
    </citation>
    <scope>NUCLEOTIDE SEQUENCE [LARGE SCALE GENOMIC DNA]</scope>
    <source>
        <strain evidence="9">AU18089</strain>
    </source>
</reference>
<dbReference type="InterPro" id="IPR051907">
    <property type="entry name" value="DoxX-like_oxidoreductase"/>
</dbReference>
<keyword evidence="3" id="KW-1003">Cell membrane</keyword>
<protein>
    <recommendedName>
        <fullName evidence="10">DoxX family protein</fullName>
    </recommendedName>
</protein>
<gene>
    <name evidence="8" type="ORF">CAL19_01865</name>
</gene>
<dbReference type="AlphaFoldDB" id="A0A261RS47"/>
<keyword evidence="9" id="KW-1185">Reference proteome</keyword>
<dbReference type="PANTHER" id="PTHR33452:SF1">
    <property type="entry name" value="INNER MEMBRANE PROTEIN YPHA-RELATED"/>
    <property type="match status" value="1"/>
</dbReference>
<evidence type="ECO:0000313" key="9">
    <source>
        <dbReference type="Proteomes" id="UP000216947"/>
    </source>
</evidence>
<dbReference type="GO" id="GO:0005886">
    <property type="term" value="C:plasma membrane"/>
    <property type="evidence" value="ECO:0007669"/>
    <property type="project" value="UniProtKB-SubCell"/>
</dbReference>
<evidence type="ECO:0000256" key="3">
    <source>
        <dbReference type="ARBA" id="ARBA00022475"/>
    </source>
</evidence>
<evidence type="ECO:0000256" key="6">
    <source>
        <dbReference type="ARBA" id="ARBA00023136"/>
    </source>
</evidence>
<dbReference type="PANTHER" id="PTHR33452">
    <property type="entry name" value="OXIDOREDUCTASE CATD-RELATED"/>
    <property type="match status" value="1"/>
</dbReference>
<feature type="transmembrane region" description="Helical" evidence="7">
    <location>
        <begin position="53"/>
        <end position="73"/>
    </location>
</feature>
<dbReference type="InterPro" id="IPR032808">
    <property type="entry name" value="DoxX"/>
</dbReference>